<proteinExistence type="predicted"/>
<reference evidence="1 2" key="1">
    <citation type="submission" date="2011-01" db="EMBL/GenBank/DDBJ databases">
        <title>Whole genome sequence of Amphibacillus xylinus NBRC 15112.</title>
        <authorList>
            <person name="Nakazawa H."/>
            <person name="Katano Y."/>
            <person name="Nakamura S."/>
            <person name="Sasagawa M."/>
            <person name="Fukada J."/>
            <person name="Arai T."/>
            <person name="Sasakura N."/>
            <person name="Mochizuki D."/>
            <person name="Hosoyama A."/>
            <person name="Harada K."/>
            <person name="Horikawa H."/>
            <person name="Kato Y."/>
            <person name="Harada T."/>
            <person name="Sasaki K."/>
            <person name="Sekiguchi M."/>
            <person name="Hodoyama M."/>
            <person name="Nishiko R."/>
            <person name="Narita H."/>
            <person name="Hanamaki A."/>
            <person name="Hata C."/>
            <person name="Konno Y."/>
            <person name="Niimura Y."/>
            <person name="Yamazaki S."/>
            <person name="Fujita N."/>
        </authorList>
    </citation>
    <scope>NUCLEOTIDE SEQUENCE [LARGE SCALE GENOMIC DNA]</scope>
    <source>
        <strain evidence="2">ATCC 51415 / DSM 6626 / JCM 7361 / LMG 17667 / NBRC 15112 / Ep01</strain>
    </source>
</reference>
<dbReference type="AlphaFoldDB" id="K0IWI7"/>
<dbReference type="EMBL" id="AP012050">
    <property type="protein sequence ID" value="BAM46840.1"/>
    <property type="molecule type" value="Genomic_DNA"/>
</dbReference>
<name>K0IWI7_AMPXN</name>
<protein>
    <submittedName>
        <fullName evidence="1">Uncharacterized protein</fullName>
    </submittedName>
</protein>
<keyword evidence="2" id="KW-1185">Reference proteome</keyword>
<dbReference type="KEGG" id="axl:AXY_07080"/>
<dbReference type="Proteomes" id="UP000006294">
    <property type="component" value="Chromosome"/>
</dbReference>
<organism evidence="1 2">
    <name type="scientific">Amphibacillus xylanus (strain ATCC 51415 / DSM 6626 / JCM 7361 / LMG 17667 / NBRC 15112 / Ep01)</name>
    <dbReference type="NCBI Taxonomy" id="698758"/>
    <lineage>
        <taxon>Bacteria</taxon>
        <taxon>Bacillati</taxon>
        <taxon>Bacillota</taxon>
        <taxon>Bacilli</taxon>
        <taxon>Bacillales</taxon>
        <taxon>Bacillaceae</taxon>
        <taxon>Amphibacillus</taxon>
    </lineage>
</organism>
<gene>
    <name evidence="1" type="ordered locus">AXY_07080</name>
</gene>
<evidence type="ECO:0000313" key="1">
    <source>
        <dbReference type="EMBL" id="BAM46840.1"/>
    </source>
</evidence>
<dbReference type="OrthoDB" id="6627885at2"/>
<dbReference type="STRING" id="698758.AXY_07080"/>
<accession>K0IWI7</accession>
<sequence>MNNSTVATVRIKLIKIAGKVINTARYTTFKLCSSCLYKKQFWFALKKFKAYHLLSDPINSHPSFKKPNSSRGISVPIFKHNVKTRAILSENLTGIQTYLVIKNKFP</sequence>
<dbReference type="HOGENOM" id="CLU_2217474_0_0_9"/>
<evidence type="ECO:0000313" key="2">
    <source>
        <dbReference type="Proteomes" id="UP000006294"/>
    </source>
</evidence>